<dbReference type="GO" id="GO:0004143">
    <property type="term" value="F:ATP-dependent diacylglycerol kinase activity"/>
    <property type="evidence" value="ECO:0007669"/>
    <property type="project" value="InterPro"/>
</dbReference>
<evidence type="ECO:0000256" key="1">
    <source>
        <dbReference type="SAM" id="MobiDB-lite"/>
    </source>
</evidence>
<dbReference type="OrthoDB" id="5673at2759"/>
<sequence length="307" mass="33678">MSDLLETKPGFEEPLSDSETNYSSSGSTTLTASSSTASFLDTAKQQTESSSSSSTLASSPVAASASSSTASLAIPAHRHFSHFIHKHEVPRKVFHSSIGFLTLWLYTQGIQFSQVTPVLMALFFIIFTTDFLRFRNAKLNKLYCTFLGPLMREREVNQSYNGVIWYLLGLVIVFSLFPKDVSLMSVLLLSWADTAASTVGRAYGHLTPRISSRKSLAGSLASFATGVVSAAILYQYFIPHYAQWNAPGDIMWTPETSNIPLWLLMLLAGLVGAVSEAIDVYDIDDNFTIPVLSAFFMWPVIKLGAKI</sequence>
<comment type="caution">
    <text evidence="3">The sequence shown here is derived from an EMBL/GenBank/DDBJ whole genome shotgun (WGS) entry which is preliminary data.</text>
</comment>
<feature type="compositionally biased region" description="Basic and acidic residues" evidence="1">
    <location>
        <begin position="1"/>
        <end position="11"/>
    </location>
</feature>
<dbReference type="PANTHER" id="PTHR31303">
    <property type="entry name" value="CTP-DEPENDENT DIACYLGLYCEROL KINASE 1"/>
    <property type="match status" value="1"/>
</dbReference>
<accession>A0A0J9XK43</accession>
<feature type="transmembrane region" description="Helical" evidence="2">
    <location>
        <begin position="216"/>
        <end position="237"/>
    </location>
</feature>
<feature type="transmembrane region" description="Helical" evidence="2">
    <location>
        <begin position="183"/>
        <end position="204"/>
    </location>
</feature>
<keyword evidence="4" id="KW-1185">Reference proteome</keyword>
<dbReference type="AlphaFoldDB" id="A0A0J9XK43"/>
<proteinExistence type="predicted"/>
<dbReference type="Proteomes" id="UP000242525">
    <property type="component" value="Unassembled WGS sequence"/>
</dbReference>
<dbReference type="PANTHER" id="PTHR31303:SF1">
    <property type="entry name" value="CTP-DEPENDENT DIACYLGLYCEROL KINASE 1"/>
    <property type="match status" value="1"/>
</dbReference>
<dbReference type="EMBL" id="CCBN010000028">
    <property type="protein sequence ID" value="CDO57968.1"/>
    <property type="molecule type" value="Genomic_DNA"/>
</dbReference>
<evidence type="ECO:0000313" key="4">
    <source>
        <dbReference type="Proteomes" id="UP000242525"/>
    </source>
</evidence>
<feature type="region of interest" description="Disordered" evidence="1">
    <location>
        <begin position="1"/>
        <end position="32"/>
    </location>
</feature>
<reference evidence="3" key="1">
    <citation type="submission" date="2014-03" db="EMBL/GenBank/DDBJ databases">
        <authorList>
            <person name="Casaregola S."/>
        </authorList>
    </citation>
    <scope>NUCLEOTIDE SEQUENCE [LARGE SCALE GENOMIC DNA]</scope>
    <source>
        <strain evidence="3">CLIB 918</strain>
    </source>
</reference>
<organism evidence="3 4">
    <name type="scientific">Geotrichum candidum</name>
    <name type="common">Oospora lactis</name>
    <name type="synonym">Dipodascus geotrichum</name>
    <dbReference type="NCBI Taxonomy" id="1173061"/>
    <lineage>
        <taxon>Eukaryota</taxon>
        <taxon>Fungi</taxon>
        <taxon>Dikarya</taxon>
        <taxon>Ascomycota</taxon>
        <taxon>Saccharomycotina</taxon>
        <taxon>Dipodascomycetes</taxon>
        <taxon>Dipodascales</taxon>
        <taxon>Dipodascaceae</taxon>
        <taxon>Geotrichum</taxon>
    </lineage>
</organism>
<feature type="transmembrane region" description="Helical" evidence="2">
    <location>
        <begin position="112"/>
        <end position="132"/>
    </location>
</feature>
<keyword evidence="3" id="KW-0808">Transferase</keyword>
<keyword evidence="3" id="KW-0418">Kinase</keyword>
<feature type="compositionally biased region" description="Low complexity" evidence="1">
    <location>
        <begin position="23"/>
        <end position="32"/>
    </location>
</feature>
<feature type="transmembrane region" description="Helical" evidence="2">
    <location>
        <begin position="160"/>
        <end position="177"/>
    </location>
</feature>
<dbReference type="STRING" id="1173061.A0A0J9XK43"/>
<dbReference type="GO" id="GO:0005789">
    <property type="term" value="C:endoplasmic reticulum membrane"/>
    <property type="evidence" value="ECO:0007669"/>
    <property type="project" value="TreeGrafter"/>
</dbReference>
<evidence type="ECO:0000313" key="3">
    <source>
        <dbReference type="EMBL" id="CDO57968.1"/>
    </source>
</evidence>
<evidence type="ECO:0000256" key="2">
    <source>
        <dbReference type="SAM" id="Phobius"/>
    </source>
</evidence>
<gene>
    <name evidence="3" type="ORF">BN980_GECA32s00450g</name>
</gene>
<feature type="transmembrane region" description="Helical" evidence="2">
    <location>
        <begin position="257"/>
        <end position="275"/>
    </location>
</feature>
<keyword evidence="2" id="KW-0472">Membrane</keyword>
<dbReference type="InterPro" id="IPR037997">
    <property type="entry name" value="Dgk1-like"/>
</dbReference>
<keyword evidence="2" id="KW-0812">Transmembrane</keyword>
<keyword evidence="2" id="KW-1133">Transmembrane helix</keyword>
<name>A0A0J9XK43_GEOCN</name>
<protein>
    <submittedName>
        <fullName evidence="3">Similar to Saccharomyces cerevisiae YOR311C DGK1 Diacylglycerol kinase</fullName>
    </submittedName>
</protein>
<dbReference type="GO" id="GO:0006654">
    <property type="term" value="P:phosphatidic acid biosynthetic process"/>
    <property type="evidence" value="ECO:0007669"/>
    <property type="project" value="TreeGrafter"/>
</dbReference>